<dbReference type="EMBL" id="CM034404">
    <property type="protein sequence ID" value="KAJ0174038.1"/>
    <property type="molecule type" value="Genomic_DNA"/>
</dbReference>
<sequence length="94" mass="9993">MGFSFLLFLSLSCSMGVISIIYVLRNPGGSVANVETFSLDIFYAGQPRVLKPAKEIKVMSQNVAKTARQGRLLSVGEAPVVGSGQLEDGGSRDN</sequence>
<dbReference type="Proteomes" id="UP000824533">
    <property type="component" value="Linkage Group LG18"/>
</dbReference>
<evidence type="ECO:0000313" key="2">
    <source>
        <dbReference type="Proteomes" id="UP000824533"/>
    </source>
</evidence>
<protein>
    <submittedName>
        <fullName evidence="1">Uncharacterized protein</fullName>
    </submittedName>
</protein>
<accession>A0ACC1CQX5</accession>
<proteinExistence type="predicted"/>
<comment type="caution">
    <text evidence="1">The sequence shown here is derived from an EMBL/GenBank/DDBJ whole genome shotgun (WGS) entry which is preliminary data.</text>
</comment>
<reference evidence="1 2" key="1">
    <citation type="journal article" date="2021" name="Front. Genet.">
        <title>Chromosome-Level Genome Assembly Reveals Significant Gene Expansion in the Toll and IMD Signaling Pathways of Dendrolimus kikuchii.</title>
        <authorList>
            <person name="Zhou J."/>
            <person name="Wu P."/>
            <person name="Xiong Z."/>
            <person name="Liu N."/>
            <person name="Zhao N."/>
            <person name="Ji M."/>
            <person name="Qiu Y."/>
            <person name="Yang B."/>
        </authorList>
    </citation>
    <scope>NUCLEOTIDE SEQUENCE [LARGE SCALE GENOMIC DNA]</scope>
    <source>
        <strain evidence="1">Ann1</strain>
    </source>
</reference>
<evidence type="ECO:0000313" key="1">
    <source>
        <dbReference type="EMBL" id="KAJ0174038.1"/>
    </source>
</evidence>
<gene>
    <name evidence="1" type="ORF">K1T71_010184</name>
</gene>
<name>A0ACC1CQX5_9NEOP</name>
<keyword evidence="2" id="KW-1185">Reference proteome</keyword>
<organism evidence="1 2">
    <name type="scientific">Dendrolimus kikuchii</name>
    <dbReference type="NCBI Taxonomy" id="765133"/>
    <lineage>
        <taxon>Eukaryota</taxon>
        <taxon>Metazoa</taxon>
        <taxon>Ecdysozoa</taxon>
        <taxon>Arthropoda</taxon>
        <taxon>Hexapoda</taxon>
        <taxon>Insecta</taxon>
        <taxon>Pterygota</taxon>
        <taxon>Neoptera</taxon>
        <taxon>Endopterygota</taxon>
        <taxon>Lepidoptera</taxon>
        <taxon>Glossata</taxon>
        <taxon>Ditrysia</taxon>
        <taxon>Bombycoidea</taxon>
        <taxon>Lasiocampidae</taxon>
        <taxon>Dendrolimus</taxon>
    </lineage>
</organism>